<keyword evidence="3" id="KW-1185">Reference proteome</keyword>
<dbReference type="SUPFAM" id="SSF53850">
    <property type="entry name" value="Periplasmic binding protein-like II"/>
    <property type="match status" value="1"/>
</dbReference>
<dbReference type="EMBL" id="SLUN01000016">
    <property type="protein sequence ID" value="TCL65943.1"/>
    <property type="molecule type" value="Genomic_DNA"/>
</dbReference>
<dbReference type="CDD" id="cd13671">
    <property type="entry name" value="PBP2_TRAP_SBP_like_3"/>
    <property type="match status" value="1"/>
</dbReference>
<dbReference type="PIRSF" id="PIRSF006470">
    <property type="entry name" value="DctB"/>
    <property type="match status" value="1"/>
</dbReference>
<evidence type="ECO:0000313" key="3">
    <source>
        <dbReference type="Proteomes" id="UP000295008"/>
    </source>
</evidence>
<dbReference type="NCBIfam" id="TIGR00787">
    <property type="entry name" value="dctP"/>
    <property type="match status" value="1"/>
</dbReference>
<gene>
    <name evidence="2" type="ORF">EDC14_101673</name>
</gene>
<dbReference type="AlphaFoldDB" id="A0A4R1RIL2"/>
<keyword evidence="2" id="KW-0675">Receptor</keyword>
<evidence type="ECO:0000256" key="1">
    <source>
        <dbReference type="ARBA" id="ARBA00022729"/>
    </source>
</evidence>
<dbReference type="RefSeq" id="WP_132014903.1">
    <property type="nucleotide sequence ID" value="NZ_SLUN01000016.1"/>
</dbReference>
<accession>A0A4R1RIL2</accession>
<dbReference type="PROSITE" id="PS51257">
    <property type="entry name" value="PROKAR_LIPOPROTEIN"/>
    <property type="match status" value="1"/>
</dbReference>
<dbReference type="GO" id="GO:0055085">
    <property type="term" value="P:transmembrane transport"/>
    <property type="evidence" value="ECO:0007669"/>
    <property type="project" value="InterPro"/>
</dbReference>
<dbReference type="Proteomes" id="UP000295008">
    <property type="component" value="Unassembled WGS sequence"/>
</dbReference>
<dbReference type="GO" id="GO:0030246">
    <property type="term" value="F:carbohydrate binding"/>
    <property type="evidence" value="ECO:0007669"/>
    <property type="project" value="TreeGrafter"/>
</dbReference>
<evidence type="ECO:0000313" key="2">
    <source>
        <dbReference type="EMBL" id="TCL65943.1"/>
    </source>
</evidence>
<dbReference type="NCBIfam" id="NF037995">
    <property type="entry name" value="TRAP_S1"/>
    <property type="match status" value="1"/>
</dbReference>
<protein>
    <submittedName>
        <fullName evidence="2">Tripartite ATP-independent transporter DctP family solute receptor</fullName>
    </submittedName>
</protein>
<keyword evidence="1" id="KW-0732">Signal</keyword>
<dbReference type="PANTHER" id="PTHR33376">
    <property type="match status" value="1"/>
</dbReference>
<dbReference type="PANTHER" id="PTHR33376:SF2">
    <property type="entry name" value="DICARBOXYLATE-BINDING PERIPLASMIC PROTEIN"/>
    <property type="match status" value="1"/>
</dbReference>
<sequence length="348" mass="38672">MLFSARRLLPLLLALVLGFGSGCRIGGPSRAAGHDQAAAAGPSARPGPGQWVFRLAEAMPADYPATIGDFEFARLVEERSRGRIKIMVTYGAKLGDETSVMEQVQFGGVEFARLNGAVLVYRPMSVLSLPYLFKDADHLWKVLYGPIGDELLAGLAEKNLVGLTYYTSAARSFYTKKPVRTVADMRGLRIRVQPSKLYMDLIRSLGAEPVPISFSEVYNALLLGKVDGAENNWASYYAGRHYQLAKYYIVDTHTRTPEVLMANKTAFERLSKADQALIRAAARDSVKKEWRASAAMEADLEAEVRRKGGIVIHLADAEKEKFKKAVEPLYLVHGREYKRLIERIRATE</sequence>
<dbReference type="Gene3D" id="3.40.190.170">
    <property type="entry name" value="Bacterial extracellular solute-binding protein, family 7"/>
    <property type="match status" value="1"/>
</dbReference>
<dbReference type="InterPro" id="IPR018389">
    <property type="entry name" value="DctP_fam"/>
</dbReference>
<dbReference type="Pfam" id="PF03480">
    <property type="entry name" value="DctP"/>
    <property type="match status" value="1"/>
</dbReference>
<proteinExistence type="predicted"/>
<dbReference type="InterPro" id="IPR004682">
    <property type="entry name" value="TRAP_DctP"/>
</dbReference>
<reference evidence="2 3" key="1">
    <citation type="submission" date="2019-03" db="EMBL/GenBank/DDBJ databases">
        <title>Genomic Encyclopedia of Type Strains, Phase IV (KMG-IV): sequencing the most valuable type-strain genomes for metagenomic binning, comparative biology and taxonomic classification.</title>
        <authorList>
            <person name="Goeker M."/>
        </authorList>
    </citation>
    <scope>NUCLEOTIDE SEQUENCE [LARGE SCALE GENOMIC DNA]</scope>
    <source>
        <strain evidence="2 3">LX-B</strain>
    </source>
</reference>
<name>A0A4R1RIL2_HYDET</name>
<organism evidence="2 3">
    <name type="scientific">Hydrogenispora ethanolica</name>
    <dbReference type="NCBI Taxonomy" id="1082276"/>
    <lineage>
        <taxon>Bacteria</taxon>
        <taxon>Bacillati</taxon>
        <taxon>Bacillota</taxon>
        <taxon>Hydrogenispora</taxon>
    </lineage>
</organism>
<comment type="caution">
    <text evidence="2">The sequence shown here is derived from an EMBL/GenBank/DDBJ whole genome shotgun (WGS) entry which is preliminary data.</text>
</comment>
<dbReference type="InterPro" id="IPR038404">
    <property type="entry name" value="TRAP_DctP_sf"/>
</dbReference>
<dbReference type="OrthoDB" id="9815946at2"/>
<dbReference type="GO" id="GO:0030288">
    <property type="term" value="C:outer membrane-bounded periplasmic space"/>
    <property type="evidence" value="ECO:0007669"/>
    <property type="project" value="InterPro"/>
</dbReference>